<keyword evidence="4" id="KW-1185">Reference proteome</keyword>
<comment type="caution">
    <text evidence="3">The sequence shown here is derived from an EMBL/GenBank/DDBJ whole genome shotgun (WGS) entry which is preliminary data.</text>
</comment>
<dbReference type="Gene3D" id="3.90.70.80">
    <property type="match status" value="1"/>
</dbReference>
<evidence type="ECO:0000313" key="3">
    <source>
        <dbReference type="EMBL" id="OQV21858.1"/>
    </source>
</evidence>
<gene>
    <name evidence="3" type="ORF">BV898_04072</name>
</gene>
<evidence type="ECO:0008006" key="5">
    <source>
        <dbReference type="Google" id="ProtNLM"/>
    </source>
</evidence>
<dbReference type="EMBL" id="MTYJ01000020">
    <property type="protein sequence ID" value="OQV21858.1"/>
    <property type="molecule type" value="Genomic_DNA"/>
</dbReference>
<sequence>MVICWQCWLRFTFSLASSVDARSSVIKDAIHVLRRYADVLDNIRRKVQESAAYFNIITQKQQIDRAALEGMVLWMQKCHLPLTTLGDGHCLFRALSWTLFGHQDGHLRLRLLSISVIAEHDAYFFTYRRLLSMKEDFSLPEMIHHTSNSSPTFDNGWEMRTTSSLLHSPRSGKSLCTDLSTERIPRRYDINVGSRLDWGYVSSDEDDNGFPRASQKRTVSLLATPVKDPPKRTPVQEPGGRKRSMSPTEVSPNPKKQCALLSPVKETDRMLLSDVSNEEESRVLVDYPCGQMESSLMDLVGQDAAGDGRDIELGDSVGRGHRIIVDHDDWDEQFEEEEPFQPSRNSTEHSVLVIEPYADLPPACYDLEEPAKSSDFNLSDIAAELEMHPVLERDPD</sequence>
<dbReference type="AlphaFoldDB" id="A0A1W0X359"/>
<accession>A0A1W0X359</accession>
<protein>
    <recommendedName>
        <fullName evidence="5">OTU domain-containing protein</fullName>
    </recommendedName>
</protein>
<feature type="region of interest" description="Disordered" evidence="1">
    <location>
        <begin position="223"/>
        <end position="256"/>
    </location>
</feature>
<evidence type="ECO:0000256" key="1">
    <source>
        <dbReference type="SAM" id="MobiDB-lite"/>
    </source>
</evidence>
<evidence type="ECO:0000256" key="2">
    <source>
        <dbReference type="SAM" id="SignalP"/>
    </source>
</evidence>
<name>A0A1W0X359_HYPEX</name>
<feature type="signal peptide" evidence="2">
    <location>
        <begin position="1"/>
        <end position="21"/>
    </location>
</feature>
<dbReference type="Proteomes" id="UP000192578">
    <property type="component" value="Unassembled WGS sequence"/>
</dbReference>
<proteinExistence type="predicted"/>
<dbReference type="SUPFAM" id="SSF54001">
    <property type="entry name" value="Cysteine proteinases"/>
    <property type="match status" value="1"/>
</dbReference>
<feature type="chain" id="PRO_5012393367" description="OTU domain-containing protein" evidence="2">
    <location>
        <begin position="22"/>
        <end position="396"/>
    </location>
</feature>
<reference evidence="4" key="1">
    <citation type="submission" date="2017-01" db="EMBL/GenBank/DDBJ databases">
        <title>Comparative genomics of anhydrobiosis in the tardigrade Hypsibius dujardini.</title>
        <authorList>
            <person name="Yoshida Y."/>
            <person name="Koutsovoulos G."/>
            <person name="Laetsch D."/>
            <person name="Stevens L."/>
            <person name="Kumar S."/>
            <person name="Horikawa D."/>
            <person name="Ishino K."/>
            <person name="Komine S."/>
            <person name="Tomita M."/>
            <person name="Blaxter M."/>
            <person name="Arakawa K."/>
        </authorList>
    </citation>
    <scope>NUCLEOTIDE SEQUENCE [LARGE SCALE GENOMIC DNA]</scope>
    <source>
        <strain evidence="4">Z151</strain>
    </source>
</reference>
<dbReference type="OrthoDB" id="409956at2759"/>
<dbReference type="InterPro" id="IPR038765">
    <property type="entry name" value="Papain-like_cys_pep_sf"/>
</dbReference>
<keyword evidence="2" id="KW-0732">Signal</keyword>
<organism evidence="3 4">
    <name type="scientific">Hypsibius exemplaris</name>
    <name type="common">Freshwater tardigrade</name>
    <dbReference type="NCBI Taxonomy" id="2072580"/>
    <lineage>
        <taxon>Eukaryota</taxon>
        <taxon>Metazoa</taxon>
        <taxon>Ecdysozoa</taxon>
        <taxon>Tardigrada</taxon>
        <taxon>Eutardigrada</taxon>
        <taxon>Parachela</taxon>
        <taxon>Hypsibioidea</taxon>
        <taxon>Hypsibiidae</taxon>
        <taxon>Hypsibius</taxon>
    </lineage>
</organism>
<evidence type="ECO:0000313" key="4">
    <source>
        <dbReference type="Proteomes" id="UP000192578"/>
    </source>
</evidence>